<dbReference type="EC" id="2.1.1.199" evidence="7"/>
<comment type="catalytic activity">
    <reaction evidence="7">
        <text>cytidine(1402) in 16S rRNA + S-adenosyl-L-methionine = N(4)-methylcytidine(1402) in 16S rRNA + S-adenosyl-L-homocysteine + H(+)</text>
        <dbReference type="Rhea" id="RHEA:42928"/>
        <dbReference type="Rhea" id="RHEA-COMP:10286"/>
        <dbReference type="Rhea" id="RHEA-COMP:10287"/>
        <dbReference type="ChEBI" id="CHEBI:15378"/>
        <dbReference type="ChEBI" id="CHEBI:57856"/>
        <dbReference type="ChEBI" id="CHEBI:59789"/>
        <dbReference type="ChEBI" id="CHEBI:74506"/>
        <dbReference type="ChEBI" id="CHEBI:82748"/>
        <dbReference type="EC" id="2.1.1.199"/>
    </reaction>
</comment>
<comment type="subcellular location">
    <subcellularLocation>
        <location evidence="7">Cytoplasm</location>
    </subcellularLocation>
</comment>
<gene>
    <name evidence="7" type="primary">rsmH</name>
    <name evidence="8" type="ORF">CSA09_00935</name>
</gene>
<evidence type="ECO:0000256" key="3">
    <source>
        <dbReference type="ARBA" id="ARBA00022552"/>
    </source>
</evidence>
<proteinExistence type="inferred from homology"/>
<reference evidence="8 9" key="1">
    <citation type="submission" date="2017-10" db="EMBL/GenBank/DDBJ databases">
        <title>Novel microbial diversity and functional potential in the marine mammal oral microbiome.</title>
        <authorList>
            <person name="Dudek N.K."/>
            <person name="Sun C.L."/>
            <person name="Burstein D."/>
            <person name="Kantor R.S."/>
            <person name="Aliaga Goltsman D.S."/>
            <person name="Bik E.M."/>
            <person name="Thomas B.C."/>
            <person name="Banfield J.F."/>
            <person name="Relman D.A."/>
        </authorList>
    </citation>
    <scope>NUCLEOTIDE SEQUENCE [LARGE SCALE GENOMIC DNA]</scope>
    <source>
        <strain evidence="8">DOLJORAL78_50_517</strain>
    </source>
</reference>
<feature type="binding site" evidence="7">
    <location>
        <position position="111"/>
    </location>
    <ligand>
        <name>S-adenosyl-L-methionine</name>
        <dbReference type="ChEBI" id="CHEBI:59789"/>
    </ligand>
</feature>
<dbReference type="NCBIfam" id="TIGR00006">
    <property type="entry name" value="16S rRNA (cytosine(1402)-N(4))-methyltransferase RsmH"/>
    <property type="match status" value="1"/>
</dbReference>
<keyword evidence="3 7" id="KW-0698">rRNA processing</keyword>
<dbReference type="PIRSF" id="PIRSF004486">
    <property type="entry name" value="MraW"/>
    <property type="match status" value="1"/>
</dbReference>
<evidence type="ECO:0000256" key="6">
    <source>
        <dbReference type="ARBA" id="ARBA00022691"/>
    </source>
</evidence>
<dbReference type="HAMAP" id="MF_01007">
    <property type="entry name" value="16SrRNA_methyltr_H"/>
    <property type="match status" value="1"/>
</dbReference>
<dbReference type="FunFam" id="1.10.150.170:FF:000001">
    <property type="entry name" value="Ribosomal RNA small subunit methyltransferase H"/>
    <property type="match status" value="1"/>
</dbReference>
<dbReference type="EMBL" id="PDTV01000004">
    <property type="protein sequence ID" value="PIE83657.1"/>
    <property type="molecule type" value="Genomic_DNA"/>
</dbReference>
<feature type="binding site" evidence="7">
    <location>
        <position position="82"/>
    </location>
    <ligand>
        <name>S-adenosyl-L-methionine</name>
        <dbReference type="ChEBI" id="CHEBI:59789"/>
    </ligand>
</feature>
<dbReference type="GO" id="GO:0005737">
    <property type="term" value="C:cytoplasm"/>
    <property type="evidence" value="ECO:0007669"/>
    <property type="project" value="UniProtKB-SubCell"/>
</dbReference>
<evidence type="ECO:0000256" key="2">
    <source>
        <dbReference type="ARBA" id="ARBA00022490"/>
    </source>
</evidence>
<feature type="binding site" evidence="7">
    <location>
        <position position="56"/>
    </location>
    <ligand>
        <name>S-adenosyl-L-methionine</name>
        <dbReference type="ChEBI" id="CHEBI:59789"/>
    </ligand>
</feature>
<organism evidence="8 9">
    <name type="scientific">Candidatus Contendibacter odensensis</name>
    <dbReference type="NCBI Taxonomy" id="1400860"/>
    <lineage>
        <taxon>Bacteria</taxon>
        <taxon>Pseudomonadati</taxon>
        <taxon>Pseudomonadota</taxon>
        <taxon>Gammaproteobacteria</taxon>
        <taxon>Candidatus Competibacteraceae</taxon>
        <taxon>Candidatus Contendibacter</taxon>
    </lineage>
</organism>
<dbReference type="InterPro" id="IPR002903">
    <property type="entry name" value="RsmH"/>
</dbReference>
<dbReference type="InterPro" id="IPR023397">
    <property type="entry name" value="SAM-dep_MeTrfase_MraW_recog"/>
</dbReference>
<keyword evidence="5 7" id="KW-0808">Transferase</keyword>
<feature type="binding site" evidence="7">
    <location>
        <position position="104"/>
    </location>
    <ligand>
        <name>S-adenosyl-L-methionine</name>
        <dbReference type="ChEBI" id="CHEBI:59789"/>
    </ligand>
</feature>
<evidence type="ECO:0000256" key="4">
    <source>
        <dbReference type="ARBA" id="ARBA00022603"/>
    </source>
</evidence>
<sequence length="312" mass="34261">MTDASRAHQPVLLAETLNALNIRPNGCYIDATFGRGGHSAAILHMLGTSGRLLALDRDPIASEWAKNKFMDEPRFSLIQVTFSHLTDIVTAHGLTGRLDGLLFDLGVSSPQLDDPKRGFSFNHDGILDMRMNPSEDESAAAWLHRVSEADLAQILAEYGEERFAKRVAQAIVAARRHAPITTTMQLANIISAAMPFREPHKHPATRSFQAIRIKINKELQELQAVLPQAIKALAPGGRLVVISFHSLEDRMVKRFMQQQARGQELPLDLPAQGAPKGMTLRLIGKAVKPTAAEIATNPRARSATLRIAERLA</sequence>
<dbReference type="InterPro" id="IPR029063">
    <property type="entry name" value="SAM-dependent_MTases_sf"/>
</dbReference>
<evidence type="ECO:0000313" key="9">
    <source>
        <dbReference type="Proteomes" id="UP000229278"/>
    </source>
</evidence>
<protein>
    <recommendedName>
        <fullName evidence="7">Ribosomal RNA small subunit methyltransferase H</fullName>
        <ecNumber evidence="7">2.1.1.199</ecNumber>
    </recommendedName>
    <alternativeName>
        <fullName evidence="7">16S rRNA m(4)C1402 methyltransferase</fullName>
    </alternativeName>
    <alternativeName>
        <fullName evidence="7">rRNA (cytosine-N(4)-)-methyltransferase RsmH</fullName>
    </alternativeName>
</protein>
<dbReference type="AlphaFoldDB" id="A0A2G6PGH9"/>
<comment type="caution">
    <text evidence="8">The sequence shown here is derived from an EMBL/GenBank/DDBJ whole genome shotgun (WGS) entry which is preliminary data.</text>
</comment>
<dbReference type="GO" id="GO:0070475">
    <property type="term" value="P:rRNA base methylation"/>
    <property type="evidence" value="ECO:0007669"/>
    <property type="project" value="UniProtKB-UniRule"/>
</dbReference>
<dbReference type="Pfam" id="PF01795">
    <property type="entry name" value="Methyltransf_5"/>
    <property type="match status" value="1"/>
</dbReference>
<dbReference type="PANTHER" id="PTHR11265:SF0">
    <property type="entry name" value="12S RRNA N4-METHYLCYTIDINE METHYLTRANSFERASE"/>
    <property type="match status" value="1"/>
</dbReference>
<dbReference type="PANTHER" id="PTHR11265">
    <property type="entry name" value="S-ADENOSYL-METHYLTRANSFERASE MRAW"/>
    <property type="match status" value="1"/>
</dbReference>
<evidence type="ECO:0000256" key="1">
    <source>
        <dbReference type="ARBA" id="ARBA00010396"/>
    </source>
</evidence>
<keyword evidence="4 7" id="KW-0489">Methyltransferase</keyword>
<name>A0A2G6PGH9_9GAMM</name>
<keyword evidence="2 7" id="KW-0963">Cytoplasm</keyword>
<dbReference type="SUPFAM" id="SSF53335">
    <property type="entry name" value="S-adenosyl-L-methionine-dependent methyltransferases"/>
    <property type="match status" value="1"/>
</dbReference>
<dbReference type="GO" id="GO:0071424">
    <property type="term" value="F:rRNA (cytosine-N4-)-methyltransferase activity"/>
    <property type="evidence" value="ECO:0007669"/>
    <property type="project" value="UniProtKB-UniRule"/>
</dbReference>
<comment type="function">
    <text evidence="7">Specifically methylates the N4 position of cytidine in position 1402 (C1402) of 16S rRNA.</text>
</comment>
<evidence type="ECO:0000256" key="5">
    <source>
        <dbReference type="ARBA" id="ARBA00022679"/>
    </source>
</evidence>
<comment type="similarity">
    <text evidence="1 7">Belongs to the methyltransferase superfamily. RsmH family.</text>
</comment>
<dbReference type="Gene3D" id="3.40.50.150">
    <property type="entry name" value="Vaccinia Virus protein VP39"/>
    <property type="match status" value="1"/>
</dbReference>
<dbReference type="Gene3D" id="1.10.150.170">
    <property type="entry name" value="Putative methyltransferase TM0872, insert domain"/>
    <property type="match status" value="1"/>
</dbReference>
<feature type="binding site" evidence="7">
    <location>
        <begin position="36"/>
        <end position="38"/>
    </location>
    <ligand>
        <name>S-adenosyl-L-methionine</name>
        <dbReference type="ChEBI" id="CHEBI:59789"/>
    </ligand>
</feature>
<evidence type="ECO:0000313" key="8">
    <source>
        <dbReference type="EMBL" id="PIE83657.1"/>
    </source>
</evidence>
<dbReference type="SUPFAM" id="SSF81799">
    <property type="entry name" value="Putative methyltransferase TM0872, insert domain"/>
    <property type="match status" value="1"/>
</dbReference>
<evidence type="ECO:0000256" key="7">
    <source>
        <dbReference type="HAMAP-Rule" id="MF_01007"/>
    </source>
</evidence>
<dbReference type="Proteomes" id="UP000229278">
    <property type="component" value="Unassembled WGS sequence"/>
</dbReference>
<accession>A0A2G6PGH9</accession>
<keyword evidence="6 7" id="KW-0949">S-adenosyl-L-methionine</keyword>